<dbReference type="AlphaFoldDB" id="A0A848L252"/>
<gene>
    <name evidence="1" type="primary">cas6e</name>
    <name evidence="1" type="ORF">HH308_27280</name>
</gene>
<dbReference type="CDD" id="cd09727">
    <property type="entry name" value="Cas6_I-E"/>
    <property type="match status" value="1"/>
</dbReference>
<dbReference type="Pfam" id="PF08798">
    <property type="entry name" value="CRISPR_assoc"/>
    <property type="match status" value="1"/>
</dbReference>
<dbReference type="SMART" id="SM01101">
    <property type="entry name" value="CRISPR_assoc"/>
    <property type="match status" value="1"/>
</dbReference>
<sequence length="221" mass="24480">MYMSRIALNRRRRGAMKLLTNRHAMHAAVMSSFAPGTETTTDDGRVLWRVDRDGEELNLLIISPARPCLVHIAEQAGWTTENTWATRNYAPFLASIERGGRYLFRMVGNPTHTLSDGRGKRVVAHRTVEHQRNWLIGKGALDGFEVAASSADGGALALELSERSVETFRRQDRTVHLTTTRFDGELLVSDPDALRRALTHGVGRGKGYGCGLITLLPKESA</sequence>
<proteinExistence type="predicted"/>
<name>A0A848L252_9ACTN</name>
<dbReference type="Gene3D" id="3.30.70.1200">
    <property type="entry name" value="Crispr-associated protein, domain 1"/>
    <property type="match status" value="1"/>
</dbReference>
<comment type="caution">
    <text evidence="1">The sequence shown here is derived from an EMBL/GenBank/DDBJ whole genome shotgun (WGS) entry which is preliminary data.</text>
</comment>
<dbReference type="EMBL" id="JABBNB010000045">
    <property type="protein sequence ID" value="NMO04934.1"/>
    <property type="molecule type" value="Genomic_DNA"/>
</dbReference>
<dbReference type="Gene3D" id="3.30.70.1210">
    <property type="entry name" value="Crispr-associated protein, domain 2"/>
    <property type="match status" value="1"/>
</dbReference>
<accession>A0A848L252</accession>
<dbReference type="NCBIfam" id="TIGR01907">
    <property type="entry name" value="casE_Cse3"/>
    <property type="match status" value="1"/>
</dbReference>
<evidence type="ECO:0000313" key="2">
    <source>
        <dbReference type="Proteomes" id="UP000550729"/>
    </source>
</evidence>
<dbReference type="Proteomes" id="UP000550729">
    <property type="component" value="Unassembled WGS sequence"/>
</dbReference>
<dbReference type="InterPro" id="IPR010179">
    <property type="entry name" value="CRISPR-assoc_prot_Cse3"/>
</dbReference>
<keyword evidence="2" id="KW-1185">Reference proteome</keyword>
<protein>
    <submittedName>
        <fullName evidence="1">Type I-E CRISPR-associated protein Cas6/Cse3/CasE</fullName>
    </submittedName>
</protein>
<organism evidence="1 2">
    <name type="scientific">Gordonia asplenii</name>
    <dbReference type="NCBI Taxonomy" id="2725283"/>
    <lineage>
        <taxon>Bacteria</taxon>
        <taxon>Bacillati</taxon>
        <taxon>Actinomycetota</taxon>
        <taxon>Actinomycetes</taxon>
        <taxon>Mycobacteriales</taxon>
        <taxon>Gordoniaceae</taxon>
        <taxon>Gordonia</taxon>
    </lineage>
</organism>
<reference evidence="1 2" key="1">
    <citation type="submission" date="2020-04" db="EMBL/GenBank/DDBJ databases">
        <title>Gordonia sp. nov. TBRC 11910.</title>
        <authorList>
            <person name="Suriyachadkun C."/>
        </authorList>
    </citation>
    <scope>NUCLEOTIDE SEQUENCE [LARGE SCALE GENOMIC DNA]</scope>
    <source>
        <strain evidence="1 2">TBRC 11910</strain>
    </source>
</reference>
<evidence type="ECO:0000313" key="1">
    <source>
        <dbReference type="EMBL" id="NMO04934.1"/>
    </source>
</evidence>
<dbReference type="SUPFAM" id="SSF117987">
    <property type="entry name" value="CRISPR-associated protein"/>
    <property type="match status" value="2"/>
</dbReference>